<gene>
    <name evidence="3" type="ordered locus">DMR_02350</name>
</gene>
<dbReference type="AlphaFoldDB" id="C4XGE6"/>
<sequence length="189" mass="19250">MPTSSQTEQPSALLLIDIQNDYFQGGAMALAEPEAAGRNAAALLARFRAAGGPVFHIRHEAARPGATFFLPGTPGADIHACVAALPGEAVILKHWPNSFRDTGLGAALDACGAKRLVVAGMMTHMCVDATVRAAFDLGYAVTVAADACATRELAYGGRTVAPADVQAAFLAALGAVYAEVVATAAVAVS</sequence>
<evidence type="ECO:0000313" key="4">
    <source>
        <dbReference type="Proteomes" id="UP000009071"/>
    </source>
</evidence>
<feature type="domain" description="Isochorismatase-like" evidence="2">
    <location>
        <begin position="11"/>
        <end position="153"/>
    </location>
</feature>
<accession>C4XGE6</accession>
<dbReference type="Pfam" id="PF00857">
    <property type="entry name" value="Isochorismatase"/>
    <property type="match status" value="1"/>
</dbReference>
<dbReference type="eggNOG" id="COG1335">
    <property type="taxonomic scope" value="Bacteria"/>
</dbReference>
<dbReference type="Proteomes" id="UP000009071">
    <property type="component" value="Chromosome"/>
</dbReference>
<dbReference type="InterPro" id="IPR036380">
    <property type="entry name" value="Isochorismatase-like_sf"/>
</dbReference>
<dbReference type="PANTHER" id="PTHR43540:SF1">
    <property type="entry name" value="ISOCHORISMATASE HYDROLASE"/>
    <property type="match status" value="1"/>
</dbReference>
<reference evidence="3 4" key="1">
    <citation type="journal article" date="2009" name="Genome Res.">
        <title>Whole genome sequence of Desulfovibrio magneticus strain RS-1 revealed common gene clusters in magnetotactic bacteria.</title>
        <authorList>
            <person name="Nakazawa H."/>
            <person name="Arakaki A."/>
            <person name="Narita-Yamada S."/>
            <person name="Yashiro I."/>
            <person name="Jinno K."/>
            <person name="Aoki N."/>
            <person name="Tsuruyama A."/>
            <person name="Okamura Y."/>
            <person name="Tanikawa S."/>
            <person name="Fujita N."/>
            <person name="Takeyama H."/>
            <person name="Matsunaga T."/>
        </authorList>
    </citation>
    <scope>NUCLEOTIDE SEQUENCE [LARGE SCALE GENOMIC DNA]</scope>
    <source>
        <strain evidence="4">ATCC 700980 / DSM 13731 / RS-1</strain>
    </source>
</reference>
<dbReference type="InterPro" id="IPR050272">
    <property type="entry name" value="Isochorismatase-like_hydrls"/>
</dbReference>
<dbReference type="HOGENOM" id="CLU_068979_5_1_7"/>
<organism evidence="3 4">
    <name type="scientific">Solidesulfovibrio magneticus (strain ATCC 700980 / DSM 13731 / RS-1)</name>
    <name type="common">Desulfovibrio magneticus</name>
    <dbReference type="NCBI Taxonomy" id="573370"/>
    <lineage>
        <taxon>Bacteria</taxon>
        <taxon>Pseudomonadati</taxon>
        <taxon>Thermodesulfobacteriota</taxon>
        <taxon>Desulfovibrionia</taxon>
        <taxon>Desulfovibrionales</taxon>
        <taxon>Desulfovibrionaceae</taxon>
        <taxon>Solidesulfovibrio</taxon>
    </lineage>
</organism>
<dbReference type="KEGG" id="dma:DMR_02350"/>
<dbReference type="CDD" id="cd01014">
    <property type="entry name" value="nicotinamidase_related"/>
    <property type="match status" value="1"/>
</dbReference>
<dbReference type="Gene3D" id="3.40.50.850">
    <property type="entry name" value="Isochorismatase-like"/>
    <property type="match status" value="1"/>
</dbReference>
<evidence type="ECO:0000259" key="2">
    <source>
        <dbReference type="Pfam" id="PF00857"/>
    </source>
</evidence>
<keyword evidence="4" id="KW-1185">Reference proteome</keyword>
<dbReference type="RefSeq" id="WP_012749815.1">
    <property type="nucleotide sequence ID" value="NC_012796.1"/>
</dbReference>
<evidence type="ECO:0000313" key="3">
    <source>
        <dbReference type="EMBL" id="BAH73726.1"/>
    </source>
</evidence>
<dbReference type="SUPFAM" id="SSF52499">
    <property type="entry name" value="Isochorismatase-like hydrolases"/>
    <property type="match status" value="1"/>
</dbReference>
<dbReference type="GO" id="GO:0016787">
    <property type="term" value="F:hydrolase activity"/>
    <property type="evidence" value="ECO:0007669"/>
    <property type="project" value="UniProtKB-KW"/>
</dbReference>
<evidence type="ECO:0000256" key="1">
    <source>
        <dbReference type="ARBA" id="ARBA00022801"/>
    </source>
</evidence>
<dbReference type="OrthoDB" id="9791276at2"/>
<name>C4XGE6_SOLM1</name>
<dbReference type="STRING" id="573370.DMR_02350"/>
<dbReference type="PANTHER" id="PTHR43540">
    <property type="entry name" value="PEROXYUREIDOACRYLATE/UREIDOACRYLATE AMIDOHYDROLASE-RELATED"/>
    <property type="match status" value="1"/>
</dbReference>
<dbReference type="EMBL" id="AP010904">
    <property type="protein sequence ID" value="BAH73726.1"/>
    <property type="molecule type" value="Genomic_DNA"/>
</dbReference>
<proteinExistence type="predicted"/>
<dbReference type="InterPro" id="IPR000868">
    <property type="entry name" value="Isochorismatase-like_dom"/>
</dbReference>
<keyword evidence="1 3" id="KW-0378">Hydrolase</keyword>
<protein>
    <submittedName>
        <fullName evidence="3">Isochorismatase hydrolase family protein</fullName>
    </submittedName>
</protein>